<feature type="compositionally biased region" description="Basic and acidic residues" evidence="1">
    <location>
        <begin position="118"/>
        <end position="130"/>
    </location>
</feature>
<dbReference type="AlphaFoldDB" id="A0A699U7M0"/>
<reference evidence="2" key="1">
    <citation type="journal article" date="2019" name="Sci. Rep.">
        <title>Draft genome of Tanacetum cinerariifolium, the natural source of mosquito coil.</title>
        <authorList>
            <person name="Yamashiro T."/>
            <person name="Shiraishi A."/>
            <person name="Satake H."/>
            <person name="Nakayama K."/>
        </authorList>
    </citation>
    <scope>NUCLEOTIDE SEQUENCE</scope>
</reference>
<organism evidence="2">
    <name type="scientific">Tanacetum cinerariifolium</name>
    <name type="common">Dalmatian daisy</name>
    <name type="synonym">Chrysanthemum cinerariifolium</name>
    <dbReference type="NCBI Taxonomy" id="118510"/>
    <lineage>
        <taxon>Eukaryota</taxon>
        <taxon>Viridiplantae</taxon>
        <taxon>Streptophyta</taxon>
        <taxon>Embryophyta</taxon>
        <taxon>Tracheophyta</taxon>
        <taxon>Spermatophyta</taxon>
        <taxon>Magnoliopsida</taxon>
        <taxon>eudicotyledons</taxon>
        <taxon>Gunneridae</taxon>
        <taxon>Pentapetalae</taxon>
        <taxon>asterids</taxon>
        <taxon>campanulids</taxon>
        <taxon>Asterales</taxon>
        <taxon>Asteraceae</taxon>
        <taxon>Asteroideae</taxon>
        <taxon>Anthemideae</taxon>
        <taxon>Anthemidinae</taxon>
        <taxon>Tanacetum</taxon>
    </lineage>
</organism>
<feature type="non-terminal residue" evidence="2">
    <location>
        <position position="1"/>
    </location>
</feature>
<comment type="caution">
    <text evidence="2">The sequence shown here is derived from an EMBL/GenBank/DDBJ whole genome shotgun (WGS) entry which is preliminary data.</text>
</comment>
<protein>
    <submittedName>
        <fullName evidence="2">Uncharacterized protein</fullName>
    </submittedName>
</protein>
<feature type="region of interest" description="Disordered" evidence="1">
    <location>
        <begin position="118"/>
        <end position="138"/>
    </location>
</feature>
<gene>
    <name evidence="2" type="ORF">Tci_891194</name>
</gene>
<proteinExistence type="predicted"/>
<evidence type="ECO:0000313" key="2">
    <source>
        <dbReference type="EMBL" id="GFD19225.1"/>
    </source>
</evidence>
<sequence>STHNDELQDEGIEYIKDEEVVEVVSTAKMLIDTVVDVAQVTTAIADVPVSATKTIVTTAPTITAESTKTNVEVHEGKGKAKLIEEPKMPKKRKYQISADKELAEKLQAEMQAKINDEDMLARERAQKEQEANDALINT</sequence>
<evidence type="ECO:0000256" key="1">
    <source>
        <dbReference type="SAM" id="MobiDB-lite"/>
    </source>
</evidence>
<accession>A0A699U7M0</accession>
<name>A0A699U7M0_TANCI</name>
<dbReference type="EMBL" id="BKCJ011312906">
    <property type="protein sequence ID" value="GFD19225.1"/>
    <property type="molecule type" value="Genomic_DNA"/>
</dbReference>